<dbReference type="Proteomes" id="UP001473302">
    <property type="component" value="Unassembled WGS sequence"/>
</dbReference>
<keyword evidence="2" id="KW-1185">Reference proteome</keyword>
<evidence type="ECO:0000313" key="1">
    <source>
        <dbReference type="EMBL" id="GAA5815429.1"/>
    </source>
</evidence>
<gene>
    <name evidence="1" type="ORF">MFLAVUS_008937</name>
</gene>
<dbReference type="EMBL" id="BAABUK010000026">
    <property type="protein sequence ID" value="GAA5815429.1"/>
    <property type="molecule type" value="Genomic_DNA"/>
</dbReference>
<reference evidence="1 2" key="1">
    <citation type="submission" date="2024-04" db="EMBL/GenBank/DDBJ databases">
        <title>genome sequences of Mucor flavus KT1a and Helicostylum pulchrum KT1b strains isolated from the surface of a dry-aged beef.</title>
        <authorList>
            <person name="Toyotome T."/>
            <person name="Hosono M."/>
            <person name="Torimaru M."/>
            <person name="Fukuda K."/>
            <person name="Mikami N."/>
        </authorList>
    </citation>
    <scope>NUCLEOTIDE SEQUENCE [LARGE SCALE GENOMIC DNA]</scope>
    <source>
        <strain evidence="1 2">KT1a</strain>
    </source>
</reference>
<sequence>MKNDKKTPCLVEYIHEPKSETGDELRSLLQEYPTETTKKPSALKDPVVVLGTDRDMKSKATIEPTTNAATGKFFLHTSLPKILVPQLISLFENLSSKNSTTPVYHRKPDVLSKSKATIKLSTFHIRNSFSLVDCDED</sequence>
<accession>A0ABP9Z8N8</accession>
<proteinExistence type="predicted"/>
<name>A0ABP9Z8N8_9FUNG</name>
<protein>
    <submittedName>
        <fullName evidence="1">Uncharacterized protein</fullName>
    </submittedName>
</protein>
<organism evidence="1 2">
    <name type="scientific">Mucor flavus</name>
    <dbReference type="NCBI Taxonomy" id="439312"/>
    <lineage>
        <taxon>Eukaryota</taxon>
        <taxon>Fungi</taxon>
        <taxon>Fungi incertae sedis</taxon>
        <taxon>Mucoromycota</taxon>
        <taxon>Mucoromycotina</taxon>
        <taxon>Mucoromycetes</taxon>
        <taxon>Mucorales</taxon>
        <taxon>Mucorineae</taxon>
        <taxon>Mucoraceae</taxon>
        <taxon>Mucor</taxon>
    </lineage>
</organism>
<comment type="caution">
    <text evidence="1">The sequence shown here is derived from an EMBL/GenBank/DDBJ whole genome shotgun (WGS) entry which is preliminary data.</text>
</comment>
<evidence type="ECO:0000313" key="2">
    <source>
        <dbReference type="Proteomes" id="UP001473302"/>
    </source>
</evidence>